<dbReference type="InterPro" id="IPR004017">
    <property type="entry name" value="Cys_rich_dom"/>
</dbReference>
<keyword evidence="7" id="KW-0812">Transmembrane</keyword>
<feature type="compositionally biased region" description="Low complexity" evidence="6">
    <location>
        <begin position="686"/>
        <end position="748"/>
    </location>
</feature>
<feature type="transmembrane region" description="Helical" evidence="7">
    <location>
        <begin position="232"/>
        <end position="256"/>
    </location>
</feature>
<dbReference type="PANTHER" id="PTHR43255:SF1">
    <property type="entry name" value="IRON-SULFUR-BINDING OXIDOREDUCTASE FADF-RELATED"/>
    <property type="match status" value="1"/>
</dbReference>
<keyword evidence="10" id="KW-1185">Reference proteome</keyword>
<dbReference type="AlphaFoldDB" id="A0A7T7M9L1"/>
<evidence type="ECO:0000256" key="1">
    <source>
        <dbReference type="ARBA" id="ARBA00022485"/>
    </source>
</evidence>
<feature type="domain" description="4Fe-4S ferredoxin-type" evidence="8">
    <location>
        <begin position="462"/>
        <end position="492"/>
    </location>
</feature>
<dbReference type="InterPro" id="IPR017896">
    <property type="entry name" value="4Fe4S_Fe-S-bd"/>
</dbReference>
<dbReference type="EMBL" id="CP066802">
    <property type="protein sequence ID" value="QQM67446.1"/>
    <property type="molecule type" value="Genomic_DNA"/>
</dbReference>
<evidence type="ECO:0000259" key="8">
    <source>
        <dbReference type="PROSITE" id="PS51379"/>
    </source>
</evidence>
<feature type="region of interest" description="Disordered" evidence="6">
    <location>
        <begin position="146"/>
        <end position="165"/>
    </location>
</feature>
<keyword evidence="7" id="KW-0472">Membrane</keyword>
<accession>A0A7T7M9L1</accession>
<dbReference type="PROSITE" id="PS00198">
    <property type="entry name" value="4FE4S_FER_1"/>
    <property type="match status" value="2"/>
</dbReference>
<dbReference type="GO" id="GO:0016491">
    <property type="term" value="F:oxidoreductase activity"/>
    <property type="evidence" value="ECO:0007669"/>
    <property type="project" value="UniProtKB-KW"/>
</dbReference>
<sequence length="902" mass="95167">MTPLAVVQLVCALVTAALTVVGVGLFARAALTIANRVRVGRPVPRERLTPVGRRTWKTLTAVLSHQAFKGRPWVRAAHWLVMVSFPLLFLTLVTGYGQVLAGPHWHLPWLDRQPWWAWLVELLAWLSLAGIVGLAVLRTRLTRRGASAPPYAPDSDGGQRPRTSRFAGSTASQARFVEAVVGGVVACVLLLRMLEHANLTLTAPAGGAPSWLLHPLTAWAAPLLTPLGPEGLAIAITVTATVKIAISMVWMTVVGLQPSMGVAWHRFLALLTVYAGRNLAATKSLGPLEPILLPSGQPLTAETLDELDEALEAAEEGTGPEPRLGAGRIEDFTWKGLLDFSTCTECGRCQDLCPAWNTGKPLSPKLLTLALRDHHAAAAPYLRAAAALGGDVDSLTEEQLAAHRPSLLGRLTGTRDGLATRTDLGLAPGSAHTGDVLGALLEAKAAPGERGVATRPAELVGEVLTADVLWSCTTCGACVDQCPVDIEHIDRVVDVRRQQVLMASAFPKELGQMFRKLESKGNPWGLPARKRLEWAKGLDFAVPVVGQDLEDATGVDYLLWVGCAGAYEDRARKTTRALAELLHTAGVRFAVLGDGETCTGDPARRAGNEILFQTLAAQNVETLNEVEARRIVVSCAHCFNTIAREYPQVGGHYEVLHYTQLLNTLVREGRLRPVAPTAAPGTTVVSAPAGPEAAPAGPEAAPAGPAVTPTASTSTPPVASNSAAPAASSASTVPASSTSPEPTSAQASRSAGDRSREPYVPVSRSISPGLAEKAGRAAADGGMPLKVTYHDACYLGRHNQVYSPPRELLEATGAELAEMPRSRERGFCCGGGGARAFMEESIGTRIAVERSREAIGTGAQVVATACPFCTTMLSDGVASQGAQVRVTDVATLMLEAVKRGQA</sequence>
<dbReference type="SUPFAM" id="SSF46548">
    <property type="entry name" value="alpha-helical ferredoxin"/>
    <property type="match status" value="1"/>
</dbReference>
<keyword evidence="1" id="KW-0004">4Fe-4S</keyword>
<dbReference type="PANTHER" id="PTHR43255">
    <property type="entry name" value="IRON-SULFUR-BINDING OXIDOREDUCTASE FADF-RELATED-RELATED"/>
    <property type="match status" value="1"/>
</dbReference>
<dbReference type="InterPro" id="IPR009051">
    <property type="entry name" value="Helical_ferredxn"/>
</dbReference>
<evidence type="ECO:0000256" key="6">
    <source>
        <dbReference type="SAM" id="MobiDB-lite"/>
    </source>
</evidence>
<keyword evidence="5" id="KW-0411">Iron-sulfur</keyword>
<dbReference type="Gene3D" id="1.10.1060.10">
    <property type="entry name" value="Alpha-helical ferredoxin"/>
    <property type="match status" value="2"/>
</dbReference>
<feature type="region of interest" description="Disordered" evidence="6">
    <location>
        <begin position="677"/>
        <end position="773"/>
    </location>
</feature>
<reference evidence="9 10" key="1">
    <citation type="submission" date="2020-12" db="EMBL/GenBank/DDBJ databases">
        <authorList>
            <person name="Zhou J."/>
        </authorList>
    </citation>
    <scope>NUCLEOTIDE SEQUENCE [LARGE SCALE GENOMIC DNA]</scope>
    <source>
        <strain evidence="9 10">CCUG 61299</strain>
    </source>
</reference>
<keyword evidence="2" id="KW-0479">Metal-binding</keyword>
<proteinExistence type="predicted"/>
<dbReference type="GO" id="GO:0005886">
    <property type="term" value="C:plasma membrane"/>
    <property type="evidence" value="ECO:0007669"/>
    <property type="project" value="TreeGrafter"/>
</dbReference>
<dbReference type="InterPro" id="IPR051460">
    <property type="entry name" value="HdrC_iron-sulfur_subunit"/>
</dbReference>
<keyword evidence="7" id="KW-1133">Transmembrane helix</keyword>
<evidence type="ECO:0000313" key="9">
    <source>
        <dbReference type="EMBL" id="QQM67446.1"/>
    </source>
</evidence>
<name>A0A7T7M9L1_9ACTO</name>
<keyword evidence="4" id="KW-0408">Iron</keyword>
<evidence type="ECO:0000313" key="10">
    <source>
        <dbReference type="Proteomes" id="UP000595895"/>
    </source>
</evidence>
<feature type="transmembrane region" description="Helical" evidence="7">
    <location>
        <begin position="6"/>
        <end position="31"/>
    </location>
</feature>
<keyword evidence="3" id="KW-0560">Oxidoreductase</keyword>
<evidence type="ECO:0000256" key="5">
    <source>
        <dbReference type="ARBA" id="ARBA00023014"/>
    </source>
</evidence>
<gene>
    <name evidence="9" type="ORF">JG540_00590</name>
</gene>
<dbReference type="Proteomes" id="UP000595895">
    <property type="component" value="Chromosome"/>
</dbReference>
<protein>
    <submittedName>
        <fullName evidence="9">(Fe-S)-binding protein</fullName>
    </submittedName>
</protein>
<evidence type="ECO:0000256" key="4">
    <source>
        <dbReference type="ARBA" id="ARBA00023004"/>
    </source>
</evidence>
<evidence type="ECO:0000256" key="3">
    <source>
        <dbReference type="ARBA" id="ARBA00023002"/>
    </source>
</evidence>
<evidence type="ECO:0000256" key="7">
    <source>
        <dbReference type="SAM" id="Phobius"/>
    </source>
</evidence>
<dbReference type="GO" id="GO:0046872">
    <property type="term" value="F:metal ion binding"/>
    <property type="evidence" value="ECO:0007669"/>
    <property type="project" value="UniProtKB-KW"/>
</dbReference>
<dbReference type="GO" id="GO:0051539">
    <property type="term" value="F:4 iron, 4 sulfur cluster binding"/>
    <property type="evidence" value="ECO:0007669"/>
    <property type="project" value="UniProtKB-KW"/>
</dbReference>
<feature type="transmembrane region" description="Helical" evidence="7">
    <location>
        <begin position="76"/>
        <end position="96"/>
    </location>
</feature>
<feature type="domain" description="4Fe-4S ferredoxin-type" evidence="8">
    <location>
        <begin position="334"/>
        <end position="364"/>
    </location>
</feature>
<dbReference type="InterPro" id="IPR017900">
    <property type="entry name" value="4Fe4S_Fe_S_CS"/>
</dbReference>
<dbReference type="KEGG" id="awe:JG540_00590"/>
<dbReference type="PROSITE" id="PS51379">
    <property type="entry name" value="4FE4S_FER_2"/>
    <property type="match status" value="2"/>
</dbReference>
<organism evidence="9 10">
    <name type="scientific">Actinomyces weissii</name>
    <dbReference type="NCBI Taxonomy" id="675090"/>
    <lineage>
        <taxon>Bacteria</taxon>
        <taxon>Bacillati</taxon>
        <taxon>Actinomycetota</taxon>
        <taxon>Actinomycetes</taxon>
        <taxon>Actinomycetales</taxon>
        <taxon>Actinomycetaceae</taxon>
        <taxon>Actinomyces</taxon>
    </lineage>
</organism>
<dbReference type="RefSeq" id="WP_200276045.1">
    <property type="nucleotide sequence ID" value="NZ_CP066802.1"/>
</dbReference>
<feature type="transmembrane region" description="Helical" evidence="7">
    <location>
        <begin position="116"/>
        <end position="137"/>
    </location>
</feature>
<evidence type="ECO:0000256" key="2">
    <source>
        <dbReference type="ARBA" id="ARBA00022723"/>
    </source>
</evidence>
<dbReference type="Pfam" id="PF02754">
    <property type="entry name" value="CCG"/>
    <property type="match status" value="2"/>
</dbReference>